<dbReference type="RefSeq" id="WP_189415719.1">
    <property type="nucleotide sequence ID" value="NZ_BMYZ01000001.1"/>
</dbReference>
<evidence type="ECO:0000256" key="3">
    <source>
        <dbReference type="ARBA" id="ARBA00022519"/>
    </source>
</evidence>
<evidence type="ECO:0000313" key="15">
    <source>
        <dbReference type="Proteomes" id="UP000619761"/>
    </source>
</evidence>
<feature type="coiled-coil region" evidence="13">
    <location>
        <begin position="35"/>
        <end position="62"/>
    </location>
</feature>
<accession>A0ABQ3ARQ1</accession>
<keyword evidence="3" id="KW-0997">Cell inner membrane</keyword>
<evidence type="ECO:0000256" key="12">
    <source>
        <dbReference type="ARBA" id="ARBA00035727"/>
    </source>
</evidence>
<dbReference type="Proteomes" id="UP000619761">
    <property type="component" value="Unassembled WGS sequence"/>
</dbReference>
<evidence type="ECO:0000256" key="10">
    <source>
        <dbReference type="ARBA" id="ARBA00035657"/>
    </source>
</evidence>
<dbReference type="PANTHER" id="PTHR39579">
    <property type="entry name" value="INNER MEMBRANE PROTEIN YHCB"/>
    <property type="match status" value="1"/>
</dbReference>
<evidence type="ECO:0000256" key="4">
    <source>
        <dbReference type="ARBA" id="ARBA00022618"/>
    </source>
</evidence>
<keyword evidence="8" id="KW-0472">Membrane</keyword>
<keyword evidence="9" id="KW-0131">Cell cycle</keyword>
<evidence type="ECO:0000256" key="13">
    <source>
        <dbReference type="SAM" id="Coils"/>
    </source>
</evidence>
<evidence type="ECO:0000313" key="14">
    <source>
        <dbReference type="EMBL" id="GGY63979.1"/>
    </source>
</evidence>
<evidence type="ECO:0000256" key="6">
    <source>
        <dbReference type="ARBA" id="ARBA00022960"/>
    </source>
</evidence>
<evidence type="ECO:0000256" key="7">
    <source>
        <dbReference type="ARBA" id="ARBA00022989"/>
    </source>
</evidence>
<reference evidence="15" key="1">
    <citation type="journal article" date="2019" name="Int. J. Syst. Evol. Microbiol.">
        <title>The Global Catalogue of Microorganisms (GCM) 10K type strain sequencing project: providing services to taxonomists for standard genome sequencing and annotation.</title>
        <authorList>
            <consortium name="The Broad Institute Genomics Platform"/>
            <consortium name="The Broad Institute Genome Sequencing Center for Infectious Disease"/>
            <person name="Wu L."/>
            <person name="Ma J."/>
        </authorList>
    </citation>
    <scope>NUCLEOTIDE SEQUENCE [LARGE SCALE GENOMIC DNA]</scope>
    <source>
        <strain evidence="15">KCTC 32239</strain>
    </source>
</reference>
<keyword evidence="6" id="KW-0133">Cell shape</keyword>
<evidence type="ECO:0000256" key="2">
    <source>
        <dbReference type="ARBA" id="ARBA00022475"/>
    </source>
</evidence>
<keyword evidence="15" id="KW-1185">Reference proteome</keyword>
<evidence type="ECO:0000256" key="1">
    <source>
        <dbReference type="ARBA" id="ARBA00004377"/>
    </source>
</evidence>
<keyword evidence="7" id="KW-1133">Transmembrane helix</keyword>
<keyword evidence="13" id="KW-0175">Coiled coil</keyword>
<evidence type="ECO:0000256" key="11">
    <source>
        <dbReference type="ARBA" id="ARBA00035703"/>
    </source>
</evidence>
<evidence type="ECO:0000256" key="8">
    <source>
        <dbReference type="ARBA" id="ARBA00023136"/>
    </source>
</evidence>
<dbReference type="Pfam" id="PF06295">
    <property type="entry name" value="ZapG-like"/>
    <property type="match status" value="1"/>
</dbReference>
<proteinExistence type="inferred from homology"/>
<comment type="caution">
    <text evidence="14">The sequence shown here is derived from an EMBL/GenBank/DDBJ whole genome shotgun (WGS) entry which is preliminary data.</text>
</comment>
<evidence type="ECO:0000256" key="9">
    <source>
        <dbReference type="ARBA" id="ARBA00023306"/>
    </source>
</evidence>
<keyword evidence="4" id="KW-0132">Cell division</keyword>
<comment type="similarity">
    <text evidence="10">Belongs to the ZapG family.</text>
</comment>
<name>A0ABQ3ARQ1_9GAMM</name>
<comment type="subcellular location">
    <subcellularLocation>
        <location evidence="1">Cell inner membrane</location>
        <topology evidence="1">Single-pass membrane protein</topology>
    </subcellularLocation>
</comment>
<dbReference type="EMBL" id="BMYZ01000001">
    <property type="protein sequence ID" value="GGY63979.1"/>
    <property type="molecule type" value="Genomic_DNA"/>
</dbReference>
<sequence length="167" mass="18807">MFSLSTLVFTGFFFLLCGTALGAFLLHIFRSNIYSRELEDRLNEAESSLQNYQRDVAESFAQTSKHISDMTQCYREMHEHLASSALKLATPEISRKILDSASSLGESKTSYMNTQHVEPPRDWAPKPVGAKGALAEDYGLRDDEHAVVRPTETAEDYDFDGAVTKRY</sequence>
<dbReference type="InterPro" id="IPR009386">
    <property type="entry name" value="ZapG-like"/>
</dbReference>
<evidence type="ECO:0000256" key="5">
    <source>
        <dbReference type="ARBA" id="ARBA00022692"/>
    </source>
</evidence>
<keyword evidence="2" id="KW-1003">Cell membrane</keyword>
<keyword evidence="5" id="KW-0812">Transmembrane</keyword>
<protein>
    <recommendedName>
        <fullName evidence="11">Z-ring associated protein G</fullName>
    </recommendedName>
    <alternativeName>
        <fullName evidence="12">Cell division protein ZapG</fullName>
    </alternativeName>
</protein>
<gene>
    <name evidence="14" type="ORF">GCM10011613_04640</name>
</gene>
<dbReference type="PANTHER" id="PTHR39579:SF1">
    <property type="entry name" value="INNER MEMBRANE PROTEIN YHCB"/>
    <property type="match status" value="1"/>
</dbReference>
<organism evidence="14 15">
    <name type="scientific">Cellvibrio zantedeschiae</name>
    <dbReference type="NCBI Taxonomy" id="1237077"/>
    <lineage>
        <taxon>Bacteria</taxon>
        <taxon>Pseudomonadati</taxon>
        <taxon>Pseudomonadota</taxon>
        <taxon>Gammaproteobacteria</taxon>
        <taxon>Cellvibrionales</taxon>
        <taxon>Cellvibrionaceae</taxon>
        <taxon>Cellvibrio</taxon>
    </lineage>
</organism>